<accession>A0A336M7X1</accession>
<organism evidence="1">
    <name type="scientific">Culicoides sonorensis</name>
    <name type="common">Biting midge</name>
    <dbReference type="NCBI Taxonomy" id="179676"/>
    <lineage>
        <taxon>Eukaryota</taxon>
        <taxon>Metazoa</taxon>
        <taxon>Ecdysozoa</taxon>
        <taxon>Arthropoda</taxon>
        <taxon>Hexapoda</taxon>
        <taxon>Insecta</taxon>
        <taxon>Pterygota</taxon>
        <taxon>Neoptera</taxon>
        <taxon>Endopterygota</taxon>
        <taxon>Diptera</taxon>
        <taxon>Nematocera</taxon>
        <taxon>Chironomoidea</taxon>
        <taxon>Ceratopogonidae</taxon>
        <taxon>Ceratopogoninae</taxon>
        <taxon>Culicoides</taxon>
        <taxon>Monoculicoides</taxon>
    </lineage>
</organism>
<evidence type="ECO:0000313" key="1">
    <source>
        <dbReference type="EMBL" id="SSX24467.1"/>
    </source>
</evidence>
<proteinExistence type="predicted"/>
<name>A0A336M7X1_CULSO</name>
<reference evidence="1" key="1">
    <citation type="submission" date="2018-07" db="EMBL/GenBank/DDBJ databases">
        <authorList>
            <person name="Quirk P.G."/>
            <person name="Krulwich T.A."/>
        </authorList>
    </citation>
    <scope>NUCLEOTIDE SEQUENCE</scope>
</reference>
<dbReference type="AlphaFoldDB" id="A0A336M7X1"/>
<protein>
    <submittedName>
        <fullName evidence="1">CSON010831 protein</fullName>
    </submittedName>
</protein>
<dbReference type="EMBL" id="UFQT01000449">
    <property type="protein sequence ID" value="SSX24467.1"/>
    <property type="molecule type" value="Genomic_DNA"/>
</dbReference>
<dbReference type="VEuPathDB" id="VectorBase:CSON010831"/>
<gene>
    <name evidence="1" type="primary">CSON010831</name>
</gene>
<sequence>MSSSGNDNNNTANLCRIGNNFYQGNILNKKTFGYGTLFDENYDQFIIGIFNENSLIDIKIAQFLIEPQIVCNIKKFNDHHIFDCEKENFIAQIGISLEKINISDDFKKIFKEICLQSKILKVYEDEISDKLLDFCENLEKIWLKIDWNASDVNNSLEFFNFNRLITQFTADNASTLIRKLGSTSVIFGDMSHRRAFINNEIVRRNQVFKFSNELFKFNVAQKLMMILSNVSMKYREIILSASCPSLKPHIESILHPQIFLIRICDLSRFHQAIQVAKHYNFPLDIKKVCDRINRFPLEREAIPIMMKTYPELLKALGEELTLMSKEVNVPFETLFEEINMDSKQIEYDCDTLNCHLRKIQLKFILELLEYYKPGEMMKKKQFNGPHEDYSTYSVCIKTKKVSFYDRSFKGKVFECIRIWYDLLDLNIVTIYQYKDKANNYLGSFEEYATLIFELFKIVVQGKLNQDFSFYTFVEVLTEIMLAISTRLCELSCRPMKSDQVKTALIVQIPDQNLVIENVIDIQKKINAILES</sequence>